<dbReference type="GO" id="GO:0015031">
    <property type="term" value="P:protein transport"/>
    <property type="evidence" value="ECO:0007669"/>
    <property type="project" value="UniProtKB-KW"/>
</dbReference>
<evidence type="ECO:0000256" key="9">
    <source>
        <dbReference type="ARBA" id="ARBA00023136"/>
    </source>
</evidence>
<comment type="subcellular location">
    <subcellularLocation>
        <location evidence="1">Cell membrane</location>
        <topology evidence="1">Single-pass membrane protein</topology>
    </subcellularLocation>
</comment>
<dbReference type="NCBIfam" id="TIGR00739">
    <property type="entry name" value="yajC"/>
    <property type="match status" value="1"/>
</dbReference>
<keyword evidence="8" id="KW-0811">Translocation</keyword>
<sequence length="89" mass="10064">MSGTAVMQYLPLILILVVFYFLLIRPQQKRQRERNALLQSLQSGDQVVTIGGLHGTITAIDGNIVRLRIANDLEVTFERKAIDSVRRDV</sequence>
<dbReference type="OrthoDB" id="9800132at2"/>
<keyword evidence="5 10" id="KW-0812">Transmembrane</keyword>
<keyword evidence="9 10" id="KW-0472">Membrane</keyword>
<evidence type="ECO:0000256" key="3">
    <source>
        <dbReference type="ARBA" id="ARBA00022448"/>
    </source>
</evidence>
<dbReference type="Proteomes" id="UP000245380">
    <property type="component" value="Unassembled WGS sequence"/>
</dbReference>
<dbReference type="GO" id="GO:0005886">
    <property type="term" value="C:plasma membrane"/>
    <property type="evidence" value="ECO:0007669"/>
    <property type="project" value="UniProtKB-SubCell"/>
</dbReference>
<dbReference type="Pfam" id="PF02699">
    <property type="entry name" value="YajC"/>
    <property type="match status" value="1"/>
</dbReference>
<evidence type="ECO:0000256" key="6">
    <source>
        <dbReference type="ARBA" id="ARBA00022927"/>
    </source>
</evidence>
<dbReference type="PRINTS" id="PR01853">
    <property type="entry name" value="YAJCTRNLCASE"/>
</dbReference>
<name>A0A2U3DB61_SULT2</name>
<evidence type="ECO:0000256" key="10">
    <source>
        <dbReference type="SAM" id="Phobius"/>
    </source>
</evidence>
<gene>
    <name evidence="11" type="ORF">BM613_03100</name>
</gene>
<evidence type="ECO:0000256" key="1">
    <source>
        <dbReference type="ARBA" id="ARBA00004162"/>
    </source>
</evidence>
<dbReference type="SMART" id="SM01323">
    <property type="entry name" value="YajC"/>
    <property type="match status" value="1"/>
</dbReference>
<evidence type="ECO:0000256" key="2">
    <source>
        <dbReference type="ARBA" id="ARBA00006742"/>
    </source>
</evidence>
<feature type="transmembrane region" description="Helical" evidence="10">
    <location>
        <begin position="6"/>
        <end position="24"/>
    </location>
</feature>
<organism evidence="11 12">
    <name type="scientific">Sulfoacidibacillus thermotolerans</name>
    <name type="common">Acidibacillus sulfuroxidans</name>
    <dbReference type="NCBI Taxonomy" id="1765684"/>
    <lineage>
        <taxon>Bacteria</taxon>
        <taxon>Bacillati</taxon>
        <taxon>Bacillota</taxon>
        <taxon>Bacilli</taxon>
        <taxon>Bacillales</taxon>
        <taxon>Alicyclobacillaceae</taxon>
        <taxon>Sulfoacidibacillus</taxon>
    </lineage>
</organism>
<evidence type="ECO:0000256" key="5">
    <source>
        <dbReference type="ARBA" id="ARBA00022692"/>
    </source>
</evidence>
<protein>
    <submittedName>
        <fullName evidence="11">Preprotein translocase subunit YajC</fullName>
    </submittedName>
</protein>
<evidence type="ECO:0000256" key="7">
    <source>
        <dbReference type="ARBA" id="ARBA00022989"/>
    </source>
</evidence>
<keyword evidence="12" id="KW-1185">Reference proteome</keyword>
<dbReference type="PANTHER" id="PTHR33909:SF1">
    <property type="entry name" value="SEC TRANSLOCON ACCESSORY COMPLEX SUBUNIT YAJC"/>
    <property type="match status" value="1"/>
</dbReference>
<keyword evidence="4" id="KW-1003">Cell membrane</keyword>
<evidence type="ECO:0000313" key="12">
    <source>
        <dbReference type="Proteomes" id="UP000245380"/>
    </source>
</evidence>
<reference evidence="11 12" key="1">
    <citation type="submission" date="2016-11" db="EMBL/GenBank/DDBJ databases">
        <title>Comparative genomics of Acidibacillus ferroxidans species.</title>
        <authorList>
            <person name="Oliveira G."/>
            <person name="Nunes G."/>
            <person name="Oliveira R."/>
            <person name="Araujo F."/>
            <person name="Salim A."/>
            <person name="Scholte L."/>
            <person name="Morais D."/>
            <person name="Nancucheo I."/>
            <person name="Johnson D.B."/>
            <person name="Grail B."/>
            <person name="Bittencourt J."/>
            <person name="Valadares R."/>
        </authorList>
    </citation>
    <scope>NUCLEOTIDE SEQUENCE [LARGE SCALE GENOMIC DNA]</scope>
    <source>
        <strain evidence="11 12">Y002</strain>
    </source>
</reference>
<evidence type="ECO:0000256" key="4">
    <source>
        <dbReference type="ARBA" id="ARBA00022475"/>
    </source>
</evidence>
<dbReference type="EMBL" id="MPDK01000003">
    <property type="protein sequence ID" value="PWI58521.1"/>
    <property type="molecule type" value="Genomic_DNA"/>
</dbReference>
<comment type="similarity">
    <text evidence="2">Belongs to the YajC family.</text>
</comment>
<keyword evidence="7 10" id="KW-1133">Transmembrane helix</keyword>
<dbReference type="RefSeq" id="WP_109429716.1">
    <property type="nucleotide sequence ID" value="NZ_MPDK01000003.1"/>
</dbReference>
<dbReference type="PANTHER" id="PTHR33909">
    <property type="entry name" value="SEC TRANSLOCON ACCESSORY COMPLEX SUBUNIT YAJC"/>
    <property type="match status" value="1"/>
</dbReference>
<accession>A0A2U3DB61</accession>
<comment type="caution">
    <text evidence="11">The sequence shown here is derived from an EMBL/GenBank/DDBJ whole genome shotgun (WGS) entry which is preliminary data.</text>
</comment>
<evidence type="ECO:0000313" key="11">
    <source>
        <dbReference type="EMBL" id="PWI58521.1"/>
    </source>
</evidence>
<proteinExistence type="inferred from homology"/>
<keyword evidence="3" id="KW-0813">Transport</keyword>
<dbReference type="InterPro" id="IPR003849">
    <property type="entry name" value="Preprotein_translocase_YajC"/>
</dbReference>
<dbReference type="AlphaFoldDB" id="A0A2U3DB61"/>
<evidence type="ECO:0000256" key="8">
    <source>
        <dbReference type="ARBA" id="ARBA00023010"/>
    </source>
</evidence>
<keyword evidence="6" id="KW-0653">Protein transport</keyword>